<evidence type="ECO:0008006" key="5">
    <source>
        <dbReference type="Google" id="ProtNLM"/>
    </source>
</evidence>
<keyword evidence="2" id="KW-0812">Transmembrane</keyword>
<proteinExistence type="predicted"/>
<keyword evidence="2" id="KW-1133">Transmembrane helix</keyword>
<evidence type="ECO:0000313" key="3">
    <source>
        <dbReference type="EMBL" id="MDR9897423.1"/>
    </source>
</evidence>
<dbReference type="Gene3D" id="2.60.40.1120">
    <property type="entry name" value="Carboxypeptidase-like, regulatory domain"/>
    <property type="match status" value="1"/>
</dbReference>
<dbReference type="RefSeq" id="WP_243902132.1">
    <property type="nucleotide sequence ID" value="NZ_CAWQFN010000498.1"/>
</dbReference>
<keyword evidence="2" id="KW-0472">Membrane</keyword>
<accession>A0AAP5MBQ8</accession>
<keyword evidence="4" id="KW-1185">Reference proteome</keyword>
<feature type="transmembrane region" description="Helical" evidence="2">
    <location>
        <begin position="147"/>
        <end position="166"/>
    </location>
</feature>
<feature type="compositionally biased region" description="Basic and acidic residues" evidence="1">
    <location>
        <begin position="98"/>
        <end position="142"/>
    </location>
</feature>
<organism evidence="3 4">
    <name type="scientific">Aetokthonos hydrillicola Thurmond2011</name>
    <dbReference type="NCBI Taxonomy" id="2712845"/>
    <lineage>
        <taxon>Bacteria</taxon>
        <taxon>Bacillati</taxon>
        <taxon>Cyanobacteriota</taxon>
        <taxon>Cyanophyceae</taxon>
        <taxon>Nostocales</taxon>
        <taxon>Hapalosiphonaceae</taxon>
        <taxon>Aetokthonos</taxon>
    </lineage>
</organism>
<comment type="caution">
    <text evidence="3">The sequence shown here is derived from an EMBL/GenBank/DDBJ whole genome shotgun (WGS) entry which is preliminary data.</text>
</comment>
<evidence type="ECO:0000313" key="4">
    <source>
        <dbReference type="Proteomes" id="UP000667802"/>
    </source>
</evidence>
<dbReference type="InterPro" id="IPR008969">
    <property type="entry name" value="CarboxyPept-like_regulatory"/>
</dbReference>
<name>A0AAP5MBQ8_9CYAN</name>
<dbReference type="Proteomes" id="UP000667802">
    <property type="component" value="Unassembled WGS sequence"/>
</dbReference>
<feature type="region of interest" description="Disordered" evidence="1">
    <location>
        <begin position="97"/>
        <end position="143"/>
    </location>
</feature>
<sequence length="222" mass="24910">MPKNQGINFLGRVVDQHKHAPISGAKILLNFPGAPSVVYSDLEGIYRFTAKFNGNSSLDGKLTIEAKGYETYESFITLLPDKKDLVDIQLVSGNVRSRTVETRPAETRPAETRSAETRSAETRPAETRPVENRTVENREVRSNESSMLLPILLTVLTALALLVVVATKPSNQRPSPEETPQEIPQKIDKKPRKSRKNRNYVSDNLVSQTTIDQERVKNREFP</sequence>
<dbReference type="SUPFAM" id="SSF49464">
    <property type="entry name" value="Carboxypeptidase regulatory domain-like"/>
    <property type="match status" value="1"/>
</dbReference>
<evidence type="ECO:0000256" key="1">
    <source>
        <dbReference type="SAM" id="MobiDB-lite"/>
    </source>
</evidence>
<feature type="compositionally biased region" description="Basic residues" evidence="1">
    <location>
        <begin position="189"/>
        <end position="198"/>
    </location>
</feature>
<dbReference type="AlphaFoldDB" id="A0AAP5MBQ8"/>
<feature type="region of interest" description="Disordered" evidence="1">
    <location>
        <begin position="168"/>
        <end position="222"/>
    </location>
</feature>
<evidence type="ECO:0000256" key="2">
    <source>
        <dbReference type="SAM" id="Phobius"/>
    </source>
</evidence>
<feature type="compositionally biased region" description="Polar residues" evidence="1">
    <location>
        <begin position="199"/>
        <end position="211"/>
    </location>
</feature>
<dbReference type="EMBL" id="JAALHA020000012">
    <property type="protein sequence ID" value="MDR9897423.1"/>
    <property type="molecule type" value="Genomic_DNA"/>
</dbReference>
<gene>
    <name evidence="3" type="ORF">G7B40_023055</name>
</gene>
<feature type="compositionally biased region" description="Basic and acidic residues" evidence="1">
    <location>
        <begin position="212"/>
        <end position="222"/>
    </location>
</feature>
<protein>
    <recommendedName>
        <fullName evidence="5">Carboxypeptidase regulatory-like domain-containing protein</fullName>
    </recommendedName>
</protein>
<reference evidence="4" key="1">
    <citation type="journal article" date="2021" name="Science">
        <title>Hunting the eagle killer: A cyanobacterial neurotoxin causes vacuolar myelinopathy.</title>
        <authorList>
            <person name="Breinlinger S."/>
            <person name="Phillips T.J."/>
            <person name="Haram B.N."/>
            <person name="Mares J."/>
            <person name="Martinez Yerena J.A."/>
            <person name="Hrouzek P."/>
            <person name="Sobotka R."/>
            <person name="Henderson W.M."/>
            <person name="Schmieder P."/>
            <person name="Williams S.M."/>
            <person name="Lauderdale J.D."/>
            <person name="Wilde H.D."/>
            <person name="Gerrin W."/>
            <person name="Kust A."/>
            <person name="Washington J.W."/>
            <person name="Wagner C."/>
            <person name="Geier B."/>
            <person name="Liebeke M."/>
            <person name="Enke H."/>
            <person name="Niedermeyer T.H.J."/>
            <person name="Wilde S.B."/>
        </authorList>
    </citation>
    <scope>NUCLEOTIDE SEQUENCE [LARGE SCALE GENOMIC DNA]</scope>
    <source>
        <strain evidence="4">Thurmond2011</strain>
    </source>
</reference>